<name>A0A1H7KNC1_9PROT</name>
<dbReference type="RefSeq" id="WP_090828124.1">
    <property type="nucleotide sequence ID" value="NZ_FOBH01000003.1"/>
</dbReference>
<feature type="compositionally biased region" description="Polar residues" evidence="1">
    <location>
        <begin position="36"/>
        <end position="47"/>
    </location>
</feature>
<sequence length="106" mass="11228">MGHHSILKSKTALSLLGAVFLSMAGLVHAQIKTPGQGDSMQRPSDSMQPPVIPGKPFEKGTTRGEEAESKNRFDKNEAEAARHKLNTNQGYGSKRDGGSDSGSGGY</sequence>
<feature type="region of interest" description="Disordered" evidence="1">
    <location>
        <begin position="32"/>
        <end position="106"/>
    </location>
</feature>
<dbReference type="EMBL" id="FOBH01000003">
    <property type="protein sequence ID" value="SEK88282.1"/>
    <property type="molecule type" value="Genomic_DNA"/>
</dbReference>
<feature type="chain" id="PRO_5011703091" evidence="2">
    <location>
        <begin position="30"/>
        <end position="106"/>
    </location>
</feature>
<proteinExistence type="predicted"/>
<dbReference type="Proteomes" id="UP000198620">
    <property type="component" value="Unassembled WGS sequence"/>
</dbReference>
<evidence type="ECO:0000313" key="4">
    <source>
        <dbReference type="Proteomes" id="UP000198620"/>
    </source>
</evidence>
<keyword evidence="4" id="KW-1185">Reference proteome</keyword>
<keyword evidence="2" id="KW-0732">Signal</keyword>
<dbReference type="OrthoDB" id="8563229at2"/>
<accession>A0A1H7KNC1</accession>
<protein>
    <submittedName>
        <fullName evidence="3">Uncharacterized protein</fullName>
    </submittedName>
</protein>
<reference evidence="3 4" key="1">
    <citation type="submission" date="2016-10" db="EMBL/GenBank/DDBJ databases">
        <authorList>
            <person name="de Groot N.N."/>
        </authorList>
    </citation>
    <scope>NUCLEOTIDE SEQUENCE [LARGE SCALE GENOMIC DNA]</scope>
    <source>
        <strain evidence="3 4">Nv1</strain>
    </source>
</reference>
<gene>
    <name evidence="3" type="ORF">SAMN05216387_103287</name>
</gene>
<dbReference type="AlphaFoldDB" id="A0A1H7KNC1"/>
<organism evidence="3 4">
    <name type="scientific">Nitrosovibrio tenuis</name>
    <dbReference type="NCBI Taxonomy" id="1233"/>
    <lineage>
        <taxon>Bacteria</taxon>
        <taxon>Pseudomonadati</taxon>
        <taxon>Pseudomonadota</taxon>
        <taxon>Betaproteobacteria</taxon>
        <taxon>Nitrosomonadales</taxon>
        <taxon>Nitrosomonadaceae</taxon>
        <taxon>Nitrosovibrio</taxon>
    </lineage>
</organism>
<evidence type="ECO:0000256" key="1">
    <source>
        <dbReference type="SAM" id="MobiDB-lite"/>
    </source>
</evidence>
<evidence type="ECO:0000313" key="3">
    <source>
        <dbReference type="EMBL" id="SEK88282.1"/>
    </source>
</evidence>
<feature type="compositionally biased region" description="Basic and acidic residues" evidence="1">
    <location>
        <begin position="56"/>
        <end position="82"/>
    </location>
</feature>
<evidence type="ECO:0000256" key="2">
    <source>
        <dbReference type="SAM" id="SignalP"/>
    </source>
</evidence>
<feature type="signal peptide" evidence="2">
    <location>
        <begin position="1"/>
        <end position="29"/>
    </location>
</feature>